<evidence type="ECO:0000256" key="3">
    <source>
        <dbReference type="ARBA" id="ARBA00022692"/>
    </source>
</evidence>
<dbReference type="Gene3D" id="1.20.1730.10">
    <property type="entry name" value="Sodium/glucose cotransporter"/>
    <property type="match status" value="1"/>
</dbReference>
<name>A0A382ZCS2_9ZZZZ</name>
<dbReference type="InterPro" id="IPR001734">
    <property type="entry name" value="Na/solute_symporter"/>
</dbReference>
<keyword evidence="3 6" id="KW-0812">Transmembrane</keyword>
<dbReference type="EMBL" id="UINC01182851">
    <property type="protein sequence ID" value="SVD93291.1"/>
    <property type="molecule type" value="Genomic_DNA"/>
</dbReference>
<gene>
    <name evidence="7" type="ORF">METZ01_LOCUS446145</name>
</gene>
<dbReference type="PANTHER" id="PTHR11819">
    <property type="entry name" value="SOLUTE CARRIER FAMILY 5"/>
    <property type="match status" value="1"/>
</dbReference>
<evidence type="ECO:0000256" key="1">
    <source>
        <dbReference type="ARBA" id="ARBA00004141"/>
    </source>
</evidence>
<feature type="non-terminal residue" evidence="7">
    <location>
        <position position="136"/>
    </location>
</feature>
<comment type="subcellular location">
    <subcellularLocation>
        <location evidence="1">Membrane</location>
        <topology evidence="1">Multi-pass membrane protein</topology>
    </subcellularLocation>
</comment>
<evidence type="ECO:0000256" key="6">
    <source>
        <dbReference type="SAM" id="Phobius"/>
    </source>
</evidence>
<keyword evidence="4 6" id="KW-1133">Transmembrane helix</keyword>
<reference evidence="7" key="1">
    <citation type="submission" date="2018-05" db="EMBL/GenBank/DDBJ databases">
        <authorList>
            <person name="Lanie J.A."/>
            <person name="Ng W.-L."/>
            <person name="Kazmierczak K.M."/>
            <person name="Andrzejewski T.M."/>
            <person name="Davidsen T.M."/>
            <person name="Wayne K.J."/>
            <person name="Tettelin H."/>
            <person name="Glass J.I."/>
            <person name="Rusch D."/>
            <person name="Podicherti R."/>
            <person name="Tsui H.-C.T."/>
            <person name="Winkler M.E."/>
        </authorList>
    </citation>
    <scope>NUCLEOTIDE SEQUENCE</scope>
</reference>
<dbReference type="GO" id="GO:0005886">
    <property type="term" value="C:plasma membrane"/>
    <property type="evidence" value="ECO:0007669"/>
    <property type="project" value="TreeGrafter"/>
</dbReference>
<dbReference type="AlphaFoldDB" id="A0A382ZCS2"/>
<comment type="similarity">
    <text evidence="2">Belongs to the sodium:solute symporter (SSF) (TC 2.A.21) family.</text>
</comment>
<protein>
    <recommendedName>
        <fullName evidence="8">Sodium:proline symporter</fullName>
    </recommendedName>
</protein>
<evidence type="ECO:0000313" key="7">
    <source>
        <dbReference type="EMBL" id="SVD93291.1"/>
    </source>
</evidence>
<feature type="transmembrane region" description="Helical" evidence="6">
    <location>
        <begin position="38"/>
        <end position="59"/>
    </location>
</feature>
<proteinExistence type="inferred from homology"/>
<dbReference type="PROSITE" id="PS50283">
    <property type="entry name" value="NA_SOLUT_SYMP_3"/>
    <property type="match status" value="1"/>
</dbReference>
<dbReference type="PANTHER" id="PTHR11819:SF77">
    <property type="entry name" value="SODIUM_GLUCOSE COTRANSPORT PROTEIN"/>
    <property type="match status" value="1"/>
</dbReference>
<evidence type="ECO:0000256" key="4">
    <source>
        <dbReference type="ARBA" id="ARBA00022989"/>
    </source>
</evidence>
<feature type="transmembrane region" description="Helical" evidence="6">
    <location>
        <begin position="6"/>
        <end position="26"/>
    </location>
</feature>
<accession>A0A382ZCS2</accession>
<sequence length="136" mass="15598">MSITLIDWAIILLYVIFSLGTGIYFARRAGKGPEEYFLSGRSLPWWIVGTSMVATTFAADTPLAITEFVRSSGIWQNWFWWNLLLSGLLGALLFSRLWRRAKVLTDNELLEIRYSGKPAAILRFFKAGYFAILYNF</sequence>
<evidence type="ECO:0000256" key="5">
    <source>
        <dbReference type="ARBA" id="ARBA00023136"/>
    </source>
</evidence>
<dbReference type="GO" id="GO:0005412">
    <property type="term" value="F:D-glucose:sodium symporter activity"/>
    <property type="evidence" value="ECO:0007669"/>
    <property type="project" value="TreeGrafter"/>
</dbReference>
<feature type="transmembrane region" description="Helical" evidence="6">
    <location>
        <begin position="79"/>
        <end position="98"/>
    </location>
</feature>
<evidence type="ECO:0000256" key="2">
    <source>
        <dbReference type="ARBA" id="ARBA00006434"/>
    </source>
</evidence>
<dbReference type="Pfam" id="PF00474">
    <property type="entry name" value="SSF"/>
    <property type="match status" value="1"/>
</dbReference>
<keyword evidence="5 6" id="KW-0472">Membrane</keyword>
<evidence type="ECO:0008006" key="8">
    <source>
        <dbReference type="Google" id="ProtNLM"/>
    </source>
</evidence>
<organism evidence="7">
    <name type="scientific">marine metagenome</name>
    <dbReference type="NCBI Taxonomy" id="408172"/>
    <lineage>
        <taxon>unclassified sequences</taxon>
        <taxon>metagenomes</taxon>
        <taxon>ecological metagenomes</taxon>
    </lineage>
</organism>
<dbReference type="InterPro" id="IPR038377">
    <property type="entry name" value="Na/Glc_symporter_sf"/>
</dbReference>